<dbReference type="STRING" id="316058.RPB_3697"/>
<reference evidence="1 2" key="1">
    <citation type="submission" date="2006-01" db="EMBL/GenBank/DDBJ databases">
        <title>Complete sequence of Rhodopseudomonas palustris HaA2.</title>
        <authorList>
            <consortium name="US DOE Joint Genome Institute"/>
            <person name="Copeland A."/>
            <person name="Lucas S."/>
            <person name="Lapidus A."/>
            <person name="Barry K."/>
            <person name="Detter J.C."/>
            <person name="Glavina T."/>
            <person name="Hammon N."/>
            <person name="Israni S."/>
            <person name="Pitluck S."/>
            <person name="Chain P."/>
            <person name="Malfatti S."/>
            <person name="Shin M."/>
            <person name="Vergez L."/>
            <person name="Schmutz J."/>
            <person name="Larimer F."/>
            <person name="Land M."/>
            <person name="Hauser L."/>
            <person name="Pelletier D.A."/>
            <person name="Kyrpides N."/>
            <person name="Anderson I."/>
            <person name="Oda Y."/>
            <person name="Harwood C.S."/>
            <person name="Richardson P."/>
        </authorList>
    </citation>
    <scope>NUCLEOTIDE SEQUENCE [LARGE SCALE GENOMIC DNA]</scope>
    <source>
        <strain evidence="1 2">HaA2</strain>
    </source>
</reference>
<dbReference type="Proteomes" id="UP000008809">
    <property type="component" value="Chromosome"/>
</dbReference>
<gene>
    <name evidence="1" type="ordered locus">RPB_3697</name>
</gene>
<dbReference type="EMBL" id="CP000250">
    <property type="protein sequence ID" value="ABD08392.1"/>
    <property type="molecule type" value="Genomic_DNA"/>
</dbReference>
<evidence type="ECO:0000313" key="2">
    <source>
        <dbReference type="Proteomes" id="UP000008809"/>
    </source>
</evidence>
<keyword evidence="2" id="KW-1185">Reference proteome</keyword>
<dbReference type="eggNOG" id="ENOG5032BAX">
    <property type="taxonomic scope" value="Bacteria"/>
</dbReference>
<organism evidence="1 2">
    <name type="scientific">Rhodopseudomonas palustris (strain HaA2)</name>
    <dbReference type="NCBI Taxonomy" id="316058"/>
    <lineage>
        <taxon>Bacteria</taxon>
        <taxon>Pseudomonadati</taxon>
        <taxon>Pseudomonadota</taxon>
        <taxon>Alphaproteobacteria</taxon>
        <taxon>Hyphomicrobiales</taxon>
        <taxon>Nitrobacteraceae</taxon>
        <taxon>Rhodopseudomonas</taxon>
    </lineage>
</organism>
<sequence>MMAGRPSHPSKEIEAAVAFAEEQGWSWVKVSGHAWAKLLCPHHDRDGCALFVWSTPRNPENHAKQLRRQIARCPHRPAGENDENL</sequence>
<protein>
    <submittedName>
        <fullName evidence="1">Uncharacterized protein</fullName>
    </submittedName>
</protein>
<proteinExistence type="predicted"/>
<dbReference type="KEGG" id="rpb:RPB_3697"/>
<dbReference type="AlphaFoldDB" id="Q2ITR8"/>
<dbReference type="HOGENOM" id="CLU_183779_0_0_5"/>
<name>Q2ITR8_RHOP2</name>
<evidence type="ECO:0000313" key="1">
    <source>
        <dbReference type="EMBL" id="ABD08392.1"/>
    </source>
</evidence>
<accession>Q2ITR8</accession>